<organism evidence="1 2">
    <name type="scientific">Aureobasidium melanogenum</name>
    <name type="common">Aureobasidium pullulans var. melanogenum</name>
    <dbReference type="NCBI Taxonomy" id="46634"/>
    <lineage>
        <taxon>Eukaryota</taxon>
        <taxon>Fungi</taxon>
        <taxon>Dikarya</taxon>
        <taxon>Ascomycota</taxon>
        <taxon>Pezizomycotina</taxon>
        <taxon>Dothideomycetes</taxon>
        <taxon>Dothideomycetidae</taxon>
        <taxon>Dothideales</taxon>
        <taxon>Saccotheciaceae</taxon>
        <taxon>Aureobasidium</taxon>
    </lineage>
</organism>
<reference evidence="1" key="2">
    <citation type="submission" date="2021-08" db="EMBL/GenBank/DDBJ databases">
        <authorList>
            <person name="Gostincar C."/>
            <person name="Sun X."/>
            <person name="Song Z."/>
            <person name="Gunde-Cimerman N."/>
        </authorList>
    </citation>
    <scope>NUCLEOTIDE SEQUENCE</scope>
    <source>
        <strain evidence="1">EXF-9911</strain>
    </source>
</reference>
<comment type="caution">
    <text evidence="1">The sequence shown here is derived from an EMBL/GenBank/DDBJ whole genome shotgun (WGS) entry which is preliminary data.</text>
</comment>
<feature type="non-terminal residue" evidence="1">
    <location>
        <position position="338"/>
    </location>
</feature>
<dbReference type="AlphaFoldDB" id="A0A9P8EID2"/>
<gene>
    <name evidence="1" type="ORF">KCU76_g7927</name>
</gene>
<sequence>METDQNKMSKDSIAHPHKPIDFTVRSQNGLGQLKRFPREIRNIIYSSIIPQLMVHGPEQITIDRCIVRELVNAPILATSKQLCVEFLEIFVRVVNLEESDEHHYDKEYRSRRPDCLEKPLAFINPRIETRFDSNKSLGLKMDVLYFVIEATGLIAPYENMQTKELRSRLLRLWDIHENFRVPSNKIHLNIDYHEPRLWIEIAVEHIKPLPKALQDLPETFWSHEFENASAKVTLSDESASVQAMADMETKMRHQMLVYKDSKLRKFRALCASERDRQFMEEAVEWILAELDQYPFSGISRLHLRMSKMAINFWKAKEEQYSVWHLFDLAESWLEVKNA</sequence>
<evidence type="ECO:0000313" key="2">
    <source>
        <dbReference type="Proteomes" id="UP000779574"/>
    </source>
</evidence>
<evidence type="ECO:0000313" key="1">
    <source>
        <dbReference type="EMBL" id="KAG9690759.1"/>
    </source>
</evidence>
<proteinExistence type="predicted"/>
<protein>
    <submittedName>
        <fullName evidence="1">Uncharacterized protein</fullName>
    </submittedName>
</protein>
<dbReference type="EMBL" id="JAHFXF010000295">
    <property type="protein sequence ID" value="KAG9690759.1"/>
    <property type="molecule type" value="Genomic_DNA"/>
</dbReference>
<dbReference type="Proteomes" id="UP000779574">
    <property type="component" value="Unassembled WGS sequence"/>
</dbReference>
<reference evidence="1" key="1">
    <citation type="journal article" date="2021" name="J Fungi (Basel)">
        <title>Virulence traits and population genomics of the black yeast Aureobasidium melanogenum.</title>
        <authorList>
            <person name="Cernosa A."/>
            <person name="Sun X."/>
            <person name="Gostincar C."/>
            <person name="Fang C."/>
            <person name="Gunde-Cimerman N."/>
            <person name="Song Z."/>
        </authorList>
    </citation>
    <scope>NUCLEOTIDE SEQUENCE</scope>
    <source>
        <strain evidence="1">EXF-9911</strain>
    </source>
</reference>
<dbReference type="OrthoDB" id="3841462at2759"/>
<accession>A0A9P8EID2</accession>
<name>A0A9P8EID2_AURME</name>